<dbReference type="AlphaFoldDB" id="A0A0S4J8I2"/>
<reference evidence="3" key="1">
    <citation type="submission" date="2015-09" db="EMBL/GenBank/DDBJ databases">
        <authorList>
            <consortium name="Pathogen Informatics"/>
        </authorList>
    </citation>
    <scope>NUCLEOTIDE SEQUENCE [LARGE SCALE GENOMIC DNA]</scope>
    <source>
        <strain evidence="3">Lake Konstanz</strain>
    </source>
</reference>
<organism evidence="2 3">
    <name type="scientific">Bodo saltans</name>
    <name type="common">Flagellated protozoan</name>
    <dbReference type="NCBI Taxonomy" id="75058"/>
    <lineage>
        <taxon>Eukaryota</taxon>
        <taxon>Discoba</taxon>
        <taxon>Euglenozoa</taxon>
        <taxon>Kinetoplastea</taxon>
        <taxon>Metakinetoplastina</taxon>
        <taxon>Eubodonida</taxon>
        <taxon>Bodonidae</taxon>
        <taxon>Bodo</taxon>
    </lineage>
</organism>
<evidence type="ECO:0000313" key="3">
    <source>
        <dbReference type="Proteomes" id="UP000051952"/>
    </source>
</evidence>
<feature type="compositionally biased region" description="Polar residues" evidence="1">
    <location>
        <begin position="447"/>
        <end position="461"/>
    </location>
</feature>
<gene>
    <name evidence="2" type="ORF">BSAL_11715</name>
</gene>
<feature type="region of interest" description="Disordered" evidence="1">
    <location>
        <begin position="447"/>
        <end position="467"/>
    </location>
</feature>
<sequence length="467" mass="51295">MAAMASITSMYAQGWSLLCCGCTMKDVNVVASISDRPVVIELLCTVTKRTREDFAQMRAIVENSPIAGAAFARRRRRQYEMVKNIPGYFGMWTESILRFRKEKEGGNNGGKGGDEWQMDSLIPLNEWESLKSTQLRDVSKEVHRDFTSYWRAVVNRQGDGRLDVVPDGDVLDRLDQCGLLLPWERSGHDDGRFYLSPLAFSEGFEGAREHTLISRALEKLQHDEAWTGRDKVNAIKALVEVALVLTASYVNDTAATTIMAAKELPLLSVGTLINRLCGECCVIVHADAADDGAMGLPAVFPDYGSELAHVSVVSAFPSKAPCATKALKESTQETQCSDKETRRFQDNAAVLNSVDVSVLRQGCLCHKGYFAASAHAMVFRAGKGGQKVLLLFAMADDCSTSDTRKGFVYQAMSSLDGVLPYVKLCDIRRVCVAFCNPAVRIRPTRDCASSSSKMPKNQVSSAPLRAF</sequence>
<dbReference type="EMBL" id="CYKH01001581">
    <property type="protein sequence ID" value="CUG87742.1"/>
    <property type="molecule type" value="Genomic_DNA"/>
</dbReference>
<dbReference type="Proteomes" id="UP000051952">
    <property type="component" value="Unassembled WGS sequence"/>
</dbReference>
<evidence type="ECO:0000256" key="1">
    <source>
        <dbReference type="SAM" id="MobiDB-lite"/>
    </source>
</evidence>
<evidence type="ECO:0000313" key="2">
    <source>
        <dbReference type="EMBL" id="CUG87742.1"/>
    </source>
</evidence>
<proteinExistence type="predicted"/>
<dbReference type="VEuPathDB" id="TriTrypDB:BSAL_11715"/>
<name>A0A0S4J8I2_BODSA</name>
<keyword evidence="3" id="KW-1185">Reference proteome</keyword>
<accession>A0A0S4J8I2</accession>
<protein>
    <submittedName>
        <fullName evidence="2">Uncharacterized protein</fullName>
    </submittedName>
</protein>